<feature type="transmembrane region" description="Helical" evidence="1">
    <location>
        <begin position="81"/>
        <end position="100"/>
    </location>
</feature>
<protein>
    <submittedName>
        <fullName evidence="2">Uncharacterized protein</fullName>
    </submittedName>
</protein>
<keyword evidence="1" id="KW-0472">Membrane</keyword>
<dbReference type="Proteomes" id="UP001162164">
    <property type="component" value="Unassembled WGS sequence"/>
</dbReference>
<dbReference type="EMBL" id="JAPWTJ010000952">
    <property type="protein sequence ID" value="KAJ8974666.1"/>
    <property type="molecule type" value="Genomic_DNA"/>
</dbReference>
<accession>A0ABQ9J9K9</accession>
<dbReference type="PANTHER" id="PTHR15177:SF2">
    <property type="entry name" value="G-PROTEIN COUPLED RECEPTOR 143"/>
    <property type="match status" value="1"/>
</dbReference>
<evidence type="ECO:0000256" key="1">
    <source>
        <dbReference type="SAM" id="Phobius"/>
    </source>
</evidence>
<dbReference type="PANTHER" id="PTHR15177">
    <property type="entry name" value="G-PROTEIN COUPLED RECEPTOR 143"/>
    <property type="match status" value="1"/>
</dbReference>
<name>A0ABQ9J9K9_9CUCU</name>
<gene>
    <name evidence="2" type="ORF">NQ317_011983</name>
</gene>
<reference evidence="2" key="1">
    <citation type="journal article" date="2023" name="Insect Mol. Biol.">
        <title>Genome sequencing provides insights into the evolution of gene families encoding plant cell wall-degrading enzymes in longhorned beetles.</title>
        <authorList>
            <person name="Shin N.R."/>
            <person name="Okamura Y."/>
            <person name="Kirsch R."/>
            <person name="Pauchet Y."/>
        </authorList>
    </citation>
    <scope>NUCLEOTIDE SEQUENCE</scope>
    <source>
        <strain evidence="2">MMC_N1</strain>
    </source>
</reference>
<keyword evidence="1" id="KW-0812">Transmembrane</keyword>
<keyword evidence="3" id="KW-1185">Reference proteome</keyword>
<evidence type="ECO:0000313" key="2">
    <source>
        <dbReference type="EMBL" id="KAJ8974666.1"/>
    </source>
</evidence>
<dbReference type="Pfam" id="PF02101">
    <property type="entry name" value="Ocular_alb"/>
    <property type="match status" value="1"/>
</dbReference>
<evidence type="ECO:0000313" key="3">
    <source>
        <dbReference type="Proteomes" id="UP001162164"/>
    </source>
</evidence>
<dbReference type="PRINTS" id="PR00965">
    <property type="entry name" value="OCULARALBNSM"/>
</dbReference>
<proteinExistence type="predicted"/>
<keyword evidence="1" id="KW-1133">Transmembrane helix</keyword>
<comment type="caution">
    <text evidence="2">The sequence shown here is derived from an EMBL/GenBank/DDBJ whole genome shotgun (WGS) entry which is preliminary data.</text>
</comment>
<organism evidence="2 3">
    <name type="scientific">Molorchus minor</name>
    <dbReference type="NCBI Taxonomy" id="1323400"/>
    <lineage>
        <taxon>Eukaryota</taxon>
        <taxon>Metazoa</taxon>
        <taxon>Ecdysozoa</taxon>
        <taxon>Arthropoda</taxon>
        <taxon>Hexapoda</taxon>
        <taxon>Insecta</taxon>
        <taxon>Pterygota</taxon>
        <taxon>Neoptera</taxon>
        <taxon>Endopterygota</taxon>
        <taxon>Coleoptera</taxon>
        <taxon>Polyphaga</taxon>
        <taxon>Cucujiformia</taxon>
        <taxon>Chrysomeloidea</taxon>
        <taxon>Cerambycidae</taxon>
        <taxon>Lamiinae</taxon>
        <taxon>Monochamini</taxon>
        <taxon>Molorchus</taxon>
    </lineage>
</organism>
<dbReference type="InterPro" id="IPR001414">
    <property type="entry name" value="GPR143"/>
</dbReference>
<feature type="transmembrane region" description="Helical" evidence="1">
    <location>
        <begin position="57"/>
        <end position="75"/>
    </location>
</feature>
<sequence>MLHILPNYIATYTPIATVMIANPYLYHHSTKDMENIITSTSGQFTSREREIIDAIKIKFSVINMVFYICWVPNLLNGVLIWTLWFYLPTSCLITLWYIMLTLR</sequence>